<proteinExistence type="inferred from homology"/>
<dbReference type="Proteomes" id="UP000885779">
    <property type="component" value="Unassembled WGS sequence"/>
</dbReference>
<gene>
    <name evidence="5 7" type="primary">hrcA</name>
    <name evidence="7" type="ORF">ENK44_15155</name>
</gene>
<accession>A0A7V4U306</accession>
<keyword evidence="4 5" id="KW-0804">Transcription</keyword>
<dbReference type="InterPro" id="IPR029016">
    <property type="entry name" value="GAF-like_dom_sf"/>
</dbReference>
<dbReference type="SUPFAM" id="SSF46785">
    <property type="entry name" value="Winged helix' DNA-binding domain"/>
    <property type="match status" value="1"/>
</dbReference>
<dbReference type="Pfam" id="PF01628">
    <property type="entry name" value="HrcA"/>
    <property type="match status" value="1"/>
</dbReference>
<dbReference type="Gene3D" id="3.30.390.60">
    <property type="entry name" value="Heat-inducible transcription repressor hrca homolog, domain 3"/>
    <property type="match status" value="1"/>
</dbReference>
<dbReference type="PANTHER" id="PTHR34824:SF1">
    <property type="entry name" value="HEAT-INDUCIBLE TRANSCRIPTION REPRESSOR HRCA"/>
    <property type="match status" value="1"/>
</dbReference>
<keyword evidence="3 5" id="KW-0346">Stress response</keyword>
<name>A0A7V4U306_CALAY</name>
<dbReference type="SUPFAM" id="SSF55781">
    <property type="entry name" value="GAF domain-like"/>
    <property type="match status" value="1"/>
</dbReference>
<keyword evidence="1 5" id="KW-0678">Repressor</keyword>
<dbReference type="PIRSF" id="PIRSF005485">
    <property type="entry name" value="HrcA"/>
    <property type="match status" value="1"/>
</dbReference>
<dbReference type="GO" id="GO:0045892">
    <property type="term" value="P:negative regulation of DNA-templated transcription"/>
    <property type="evidence" value="ECO:0007669"/>
    <property type="project" value="UniProtKB-UniRule"/>
</dbReference>
<dbReference type="Gene3D" id="3.30.450.40">
    <property type="match status" value="1"/>
</dbReference>
<evidence type="ECO:0000256" key="1">
    <source>
        <dbReference type="ARBA" id="ARBA00022491"/>
    </source>
</evidence>
<dbReference type="InterPro" id="IPR023120">
    <property type="entry name" value="WHTH_transcript_rep_HrcA_IDD"/>
</dbReference>
<protein>
    <recommendedName>
        <fullName evidence="5">Heat-inducible transcription repressor HrcA</fullName>
    </recommendedName>
</protein>
<comment type="function">
    <text evidence="5">Negative regulator of class I heat shock genes (grpE-dnaK-dnaJ and groELS operons). Prevents heat-shock induction of these operons.</text>
</comment>
<keyword evidence="2 5" id="KW-0805">Transcription regulation</keyword>
<comment type="caution">
    <text evidence="7">The sequence shown here is derived from an EMBL/GenBank/DDBJ whole genome shotgun (WGS) entry which is preliminary data.</text>
</comment>
<evidence type="ECO:0000256" key="4">
    <source>
        <dbReference type="ARBA" id="ARBA00023163"/>
    </source>
</evidence>
<dbReference type="GO" id="GO:0003677">
    <property type="term" value="F:DNA binding"/>
    <property type="evidence" value="ECO:0007669"/>
    <property type="project" value="InterPro"/>
</dbReference>
<evidence type="ECO:0000256" key="3">
    <source>
        <dbReference type="ARBA" id="ARBA00023016"/>
    </source>
</evidence>
<feature type="domain" description="Heat-inducible transcription repressor HrcA C-terminal" evidence="6">
    <location>
        <begin position="108"/>
        <end position="325"/>
    </location>
</feature>
<reference evidence="7" key="1">
    <citation type="journal article" date="2020" name="mSystems">
        <title>Genome- and Community-Level Interaction Insights into Carbon Utilization and Element Cycling Functions of Hydrothermarchaeota in Hydrothermal Sediment.</title>
        <authorList>
            <person name="Zhou Z."/>
            <person name="Liu Y."/>
            <person name="Xu W."/>
            <person name="Pan J."/>
            <person name="Luo Z.H."/>
            <person name="Li M."/>
        </authorList>
    </citation>
    <scope>NUCLEOTIDE SEQUENCE [LARGE SCALE GENOMIC DNA]</scope>
    <source>
        <strain evidence="7">HyVt-577</strain>
    </source>
</reference>
<comment type="similarity">
    <text evidence="5">Belongs to the HrcA family.</text>
</comment>
<dbReference type="InterPro" id="IPR021153">
    <property type="entry name" value="HrcA_C"/>
</dbReference>
<dbReference type="AlphaFoldDB" id="A0A7V4U306"/>
<evidence type="ECO:0000256" key="2">
    <source>
        <dbReference type="ARBA" id="ARBA00023015"/>
    </source>
</evidence>
<organism evidence="7">
    <name type="scientific">Caldithrix abyssi</name>
    <dbReference type="NCBI Taxonomy" id="187145"/>
    <lineage>
        <taxon>Bacteria</taxon>
        <taxon>Pseudomonadati</taxon>
        <taxon>Calditrichota</taxon>
        <taxon>Calditrichia</taxon>
        <taxon>Calditrichales</taxon>
        <taxon>Calditrichaceae</taxon>
        <taxon>Caldithrix</taxon>
    </lineage>
</organism>
<dbReference type="InterPro" id="IPR036390">
    <property type="entry name" value="WH_DNA-bd_sf"/>
</dbReference>
<dbReference type="NCBIfam" id="TIGR00331">
    <property type="entry name" value="hrcA"/>
    <property type="match status" value="1"/>
</dbReference>
<dbReference type="InterPro" id="IPR036388">
    <property type="entry name" value="WH-like_DNA-bd_sf"/>
</dbReference>
<dbReference type="InterPro" id="IPR002571">
    <property type="entry name" value="HrcA"/>
</dbReference>
<dbReference type="EMBL" id="DRQG01000143">
    <property type="protein sequence ID" value="HGY57045.1"/>
    <property type="molecule type" value="Genomic_DNA"/>
</dbReference>
<dbReference type="PANTHER" id="PTHR34824">
    <property type="entry name" value="HEAT-INDUCIBLE TRANSCRIPTION REPRESSOR HRCA"/>
    <property type="match status" value="1"/>
</dbReference>
<evidence type="ECO:0000256" key="5">
    <source>
        <dbReference type="HAMAP-Rule" id="MF_00081"/>
    </source>
</evidence>
<dbReference type="Gene3D" id="1.10.10.10">
    <property type="entry name" value="Winged helix-like DNA-binding domain superfamily/Winged helix DNA-binding domain"/>
    <property type="match status" value="1"/>
</dbReference>
<evidence type="ECO:0000259" key="6">
    <source>
        <dbReference type="Pfam" id="PF01628"/>
    </source>
</evidence>
<sequence>MQEINDREKIILRSVIRQYIDTAKPIGSAQIANLGTTGLKSASIRRIMASLEEKGYLTHPHTSAGRIPTGNGYRFYVDELMQKSKVLPGKEKPIRKAIESYDGDVDLLMGKLARVLASLSNQLGIIVTPRLYQSVFERMDIVPVSSDKLMVIIKVQDGYVKSILIEIRHKLDRRRLNPVVRKINQRLQGRTLMQIRDHFRHLVADLRNDETGLVRLFMDFSDRLFDFRRYENYALNGTSNIVNKPEFMDADRFSMLVDLLENKNVVIHLMEERDFPPGTKVTIGSENKPEPIKSCSVITSTYYMGNAAGVLGVIGPMRMPYELVIPLVEYTARAITQKLRSI</sequence>
<evidence type="ECO:0000313" key="7">
    <source>
        <dbReference type="EMBL" id="HGY57045.1"/>
    </source>
</evidence>
<dbReference type="HAMAP" id="MF_00081">
    <property type="entry name" value="HrcA"/>
    <property type="match status" value="1"/>
</dbReference>